<keyword evidence="4" id="KW-1185">Reference proteome</keyword>
<name>A0A810N550_9ACTN</name>
<keyword evidence="1" id="KW-0418">Kinase</keyword>
<proteinExistence type="predicted"/>
<dbReference type="EMBL" id="AP023359">
    <property type="protein sequence ID" value="BCJ67664.1"/>
    <property type="molecule type" value="Genomic_DNA"/>
</dbReference>
<reference evidence="3" key="1">
    <citation type="submission" date="2020-08" db="EMBL/GenBank/DDBJ databases">
        <title>Whole genome shotgun sequence of Polymorphospora rubra NBRC 101157.</title>
        <authorList>
            <person name="Komaki H."/>
            <person name="Tamura T."/>
        </authorList>
    </citation>
    <scope>NUCLEOTIDE SEQUENCE</scope>
    <source>
        <strain evidence="3">NBRC 101157</strain>
    </source>
</reference>
<dbReference type="Gene3D" id="3.30.750.24">
    <property type="entry name" value="STAS domain"/>
    <property type="match status" value="1"/>
</dbReference>
<dbReference type="InterPro" id="IPR003594">
    <property type="entry name" value="HATPase_dom"/>
</dbReference>
<dbReference type="KEGG" id="pry:Prubr_46850"/>
<dbReference type="PANTHER" id="PTHR35526:SF3">
    <property type="entry name" value="ANTI-SIGMA-F FACTOR RSBW"/>
    <property type="match status" value="1"/>
</dbReference>
<keyword evidence="1" id="KW-0723">Serine/threonine-protein kinase</keyword>
<accession>A0A810N550</accession>
<dbReference type="InterPro" id="IPR036513">
    <property type="entry name" value="STAS_dom_sf"/>
</dbReference>
<dbReference type="AlphaFoldDB" id="A0A810N550"/>
<gene>
    <name evidence="3" type="ORF">Prubr_46850</name>
</gene>
<dbReference type="RefSeq" id="WP_212816968.1">
    <property type="nucleotide sequence ID" value="NZ_AP023359.1"/>
</dbReference>
<dbReference type="Proteomes" id="UP000680866">
    <property type="component" value="Chromosome"/>
</dbReference>
<dbReference type="InterPro" id="IPR036890">
    <property type="entry name" value="HATPase_C_sf"/>
</dbReference>
<sequence>MTFAVVSAHIDSGALVITLCGPLTAPAVAATRRAIAWCLAHRPPAVLVDCTGVAAGRRTTAALLTAAMARTAGRGGTRLAVCAPTRRMTGLLRRVRHAPFRVYAGLGAALRALRPHHVPTGARRAHLRLEPRPDAPAAARRLLRSRCAEWRLDDDVVEAGQVIVSELVANAVEHAGTEIDLTLSHTGRVLRIAVADRSTAYPVFPGPEPRDESAGPSIRGRGLGLVGVDADAYGVVTGPAGKIVWASVGTPGARWSPAAALARWRPAVLPGRPHRAPGYRTA</sequence>
<evidence type="ECO:0000313" key="4">
    <source>
        <dbReference type="Proteomes" id="UP000680866"/>
    </source>
</evidence>
<dbReference type="SUPFAM" id="SSF55874">
    <property type="entry name" value="ATPase domain of HSP90 chaperone/DNA topoisomerase II/histidine kinase"/>
    <property type="match status" value="1"/>
</dbReference>
<dbReference type="InterPro" id="IPR050267">
    <property type="entry name" value="Anti-sigma-factor_SerPK"/>
</dbReference>
<organism evidence="3 4">
    <name type="scientific">Polymorphospora rubra</name>
    <dbReference type="NCBI Taxonomy" id="338584"/>
    <lineage>
        <taxon>Bacteria</taxon>
        <taxon>Bacillati</taxon>
        <taxon>Actinomycetota</taxon>
        <taxon>Actinomycetes</taxon>
        <taxon>Micromonosporales</taxon>
        <taxon>Micromonosporaceae</taxon>
        <taxon>Polymorphospora</taxon>
    </lineage>
</organism>
<feature type="domain" description="Histidine kinase/HSP90-like ATPase" evidence="2">
    <location>
        <begin position="130"/>
        <end position="247"/>
    </location>
</feature>
<dbReference type="Gene3D" id="3.30.565.10">
    <property type="entry name" value="Histidine kinase-like ATPase, C-terminal domain"/>
    <property type="match status" value="1"/>
</dbReference>
<dbReference type="GO" id="GO:0004674">
    <property type="term" value="F:protein serine/threonine kinase activity"/>
    <property type="evidence" value="ECO:0007669"/>
    <property type="project" value="UniProtKB-KW"/>
</dbReference>
<evidence type="ECO:0000256" key="1">
    <source>
        <dbReference type="ARBA" id="ARBA00022527"/>
    </source>
</evidence>
<dbReference type="CDD" id="cd16936">
    <property type="entry name" value="HATPase_RsbW-like"/>
    <property type="match status" value="1"/>
</dbReference>
<evidence type="ECO:0000313" key="3">
    <source>
        <dbReference type="EMBL" id="BCJ67664.1"/>
    </source>
</evidence>
<dbReference type="PANTHER" id="PTHR35526">
    <property type="entry name" value="ANTI-SIGMA-F FACTOR RSBW-RELATED"/>
    <property type="match status" value="1"/>
</dbReference>
<dbReference type="SUPFAM" id="SSF52091">
    <property type="entry name" value="SpoIIaa-like"/>
    <property type="match status" value="1"/>
</dbReference>
<dbReference type="Pfam" id="PF13581">
    <property type="entry name" value="HATPase_c_2"/>
    <property type="match status" value="1"/>
</dbReference>
<protein>
    <recommendedName>
        <fullName evidence="2">Histidine kinase/HSP90-like ATPase domain-containing protein</fullName>
    </recommendedName>
</protein>
<evidence type="ECO:0000259" key="2">
    <source>
        <dbReference type="Pfam" id="PF13581"/>
    </source>
</evidence>
<keyword evidence="1" id="KW-0808">Transferase</keyword>